<evidence type="ECO:0000313" key="3">
    <source>
        <dbReference type="Proteomes" id="UP000254876"/>
    </source>
</evidence>
<dbReference type="AlphaFoldDB" id="A0A7Z7Q0W7"/>
<evidence type="ECO:0000256" key="1">
    <source>
        <dbReference type="SAM" id="Phobius"/>
    </source>
</evidence>
<dbReference type="EMBL" id="UFYD01000001">
    <property type="protein sequence ID" value="STD09291.1"/>
    <property type="molecule type" value="Genomic_DNA"/>
</dbReference>
<feature type="transmembrane region" description="Helical" evidence="1">
    <location>
        <begin position="12"/>
        <end position="32"/>
    </location>
</feature>
<keyword evidence="1" id="KW-0812">Transmembrane</keyword>
<keyword evidence="1" id="KW-1133">Transmembrane helix</keyword>
<proteinExistence type="predicted"/>
<dbReference type="RefSeq" id="WP_153301303.1">
    <property type="nucleotide sequence ID" value="NZ_CCAB010000035.1"/>
</dbReference>
<name>A0A7Z7Q0W7_9FLAO</name>
<dbReference type="Proteomes" id="UP000254876">
    <property type="component" value="Unassembled WGS sequence"/>
</dbReference>
<accession>A0A7Z7Q0W7</accession>
<sequence>MEVDNNVEVNYLVALVSHVVMDLSVLLWIPFLSMGIVKQNLYLINTFILL</sequence>
<comment type="caution">
    <text evidence="2">The sequence shown here is derived from an EMBL/GenBank/DDBJ whole genome shotgun (WGS) entry which is preliminary data.</text>
</comment>
<protein>
    <submittedName>
        <fullName evidence="2">Uncharacterized protein</fullName>
    </submittedName>
</protein>
<gene>
    <name evidence="2" type="ORF">NCTC10588_02986</name>
</gene>
<keyword evidence="1" id="KW-0472">Membrane</keyword>
<evidence type="ECO:0000313" key="2">
    <source>
        <dbReference type="EMBL" id="STD09291.1"/>
    </source>
</evidence>
<reference evidence="2 3" key="1">
    <citation type="submission" date="2018-06" db="EMBL/GenBank/DDBJ databases">
        <authorList>
            <consortium name="Pathogen Informatics"/>
            <person name="Doyle S."/>
        </authorList>
    </citation>
    <scope>NUCLEOTIDE SEQUENCE [LARGE SCALE GENOMIC DNA]</scope>
    <source>
        <strain evidence="2 3">NCTC10588</strain>
    </source>
</reference>
<organism evidence="2 3">
    <name type="scientific">Elizabethkingia anophelis</name>
    <dbReference type="NCBI Taxonomy" id="1117645"/>
    <lineage>
        <taxon>Bacteria</taxon>
        <taxon>Pseudomonadati</taxon>
        <taxon>Bacteroidota</taxon>
        <taxon>Flavobacteriia</taxon>
        <taxon>Flavobacteriales</taxon>
        <taxon>Weeksellaceae</taxon>
        <taxon>Elizabethkingia</taxon>
    </lineage>
</organism>